<keyword evidence="2" id="KW-0812">Transmembrane</keyword>
<dbReference type="EMBL" id="NAJO01000023">
    <property type="protein sequence ID" value="OQO03874.1"/>
    <property type="molecule type" value="Genomic_DNA"/>
</dbReference>
<proteinExistence type="predicted"/>
<feature type="transmembrane region" description="Helical" evidence="2">
    <location>
        <begin position="58"/>
        <end position="83"/>
    </location>
</feature>
<evidence type="ECO:0000256" key="1">
    <source>
        <dbReference type="SAM" id="MobiDB-lite"/>
    </source>
</evidence>
<protein>
    <recommendedName>
        <fullName evidence="5">MARVEL domain-containing protein</fullName>
    </recommendedName>
</protein>
<keyword evidence="4" id="KW-1185">Reference proteome</keyword>
<feature type="transmembrane region" description="Helical" evidence="2">
    <location>
        <begin position="95"/>
        <end position="116"/>
    </location>
</feature>
<organism evidence="3 4">
    <name type="scientific">Cryoendolithus antarcticus</name>
    <dbReference type="NCBI Taxonomy" id="1507870"/>
    <lineage>
        <taxon>Eukaryota</taxon>
        <taxon>Fungi</taxon>
        <taxon>Dikarya</taxon>
        <taxon>Ascomycota</taxon>
        <taxon>Pezizomycotina</taxon>
        <taxon>Dothideomycetes</taxon>
        <taxon>Dothideomycetidae</taxon>
        <taxon>Cladosporiales</taxon>
        <taxon>Cladosporiaceae</taxon>
        <taxon>Cryoendolithus</taxon>
    </lineage>
</organism>
<sequence length="268" mass="29787">MLFSSSRRGGAKTAPSVYPRIPFHGLRAVQLLSSVIVGGITSYFMYHLTHDHWPTPWTFIFLMASSLFSIAALTFTICLHCFVGLKPDLNIGINGFNALLWTLSWSLLTWYMSPTLKHTCDIENWREDVGIMVCRIYKALFTFAFLGMISTIAALLLDFYVRGQSNRRGIYKLHDLDSKASRPRPEATAGPFTDPSSVSYGSGGLAEPRESEAWDAPRMSMGPYGEEKNAHSGDLGLEGLRRGGYGAPEEQHLYAEDTGYHGGHLEKP</sequence>
<reference evidence="4" key="1">
    <citation type="submission" date="2017-03" db="EMBL/GenBank/DDBJ databases">
        <title>Genomes of endolithic fungi from Antarctica.</title>
        <authorList>
            <person name="Coleine C."/>
            <person name="Masonjones S."/>
            <person name="Stajich J.E."/>
        </authorList>
    </citation>
    <scope>NUCLEOTIDE SEQUENCE [LARGE SCALE GENOMIC DNA]</scope>
    <source>
        <strain evidence="4">CCFEE 5527</strain>
    </source>
</reference>
<name>A0A1V8SXS2_9PEZI</name>
<comment type="caution">
    <text evidence="3">The sequence shown here is derived from an EMBL/GenBank/DDBJ whole genome shotgun (WGS) entry which is preliminary data.</text>
</comment>
<accession>A0A1V8SXS2</accession>
<dbReference type="AlphaFoldDB" id="A0A1V8SXS2"/>
<gene>
    <name evidence="3" type="ORF">B0A48_10515</name>
</gene>
<evidence type="ECO:0000313" key="4">
    <source>
        <dbReference type="Proteomes" id="UP000192596"/>
    </source>
</evidence>
<feature type="transmembrane region" description="Helical" evidence="2">
    <location>
        <begin position="136"/>
        <end position="161"/>
    </location>
</feature>
<feature type="compositionally biased region" description="Basic and acidic residues" evidence="1">
    <location>
        <begin position="249"/>
        <end position="268"/>
    </location>
</feature>
<keyword evidence="2" id="KW-1133">Transmembrane helix</keyword>
<evidence type="ECO:0008006" key="5">
    <source>
        <dbReference type="Google" id="ProtNLM"/>
    </source>
</evidence>
<feature type="region of interest" description="Disordered" evidence="1">
    <location>
        <begin position="180"/>
        <end position="268"/>
    </location>
</feature>
<dbReference type="Proteomes" id="UP000192596">
    <property type="component" value="Unassembled WGS sequence"/>
</dbReference>
<dbReference type="InParanoid" id="A0A1V8SXS2"/>
<evidence type="ECO:0000256" key="2">
    <source>
        <dbReference type="SAM" id="Phobius"/>
    </source>
</evidence>
<feature type="transmembrane region" description="Helical" evidence="2">
    <location>
        <begin position="28"/>
        <end position="46"/>
    </location>
</feature>
<dbReference type="OrthoDB" id="5344006at2759"/>
<keyword evidence="2" id="KW-0472">Membrane</keyword>
<evidence type="ECO:0000313" key="3">
    <source>
        <dbReference type="EMBL" id="OQO03874.1"/>
    </source>
</evidence>